<feature type="transmembrane region" description="Helical" evidence="8">
    <location>
        <begin position="307"/>
        <end position="325"/>
    </location>
</feature>
<feature type="transmembrane region" description="Helical" evidence="8">
    <location>
        <begin position="89"/>
        <end position="108"/>
    </location>
</feature>
<proteinExistence type="inferred from homology"/>
<evidence type="ECO:0000256" key="6">
    <source>
        <dbReference type="ARBA" id="ARBA00022989"/>
    </source>
</evidence>
<evidence type="ECO:0000313" key="11">
    <source>
        <dbReference type="Proteomes" id="UP000190890"/>
    </source>
</evidence>
<feature type="transmembrane region" description="Helical" evidence="8">
    <location>
        <begin position="378"/>
        <end position="397"/>
    </location>
</feature>
<dbReference type="PANTHER" id="PTHR47019:SF1">
    <property type="entry name" value="LIPID II FLIPPASE MURJ"/>
    <property type="match status" value="1"/>
</dbReference>
<dbReference type="Pfam" id="PF03023">
    <property type="entry name" value="MurJ"/>
    <property type="match status" value="1"/>
</dbReference>
<comment type="function">
    <text evidence="8 9">Involved in peptidoglycan biosynthesis. Transports lipid-linked peptidoglycan precursors from the inner to the outer leaflet of the cytoplasmic membrane.</text>
</comment>
<keyword evidence="2 8" id="KW-1003">Cell membrane</keyword>
<feature type="transmembrane region" description="Helical" evidence="8">
    <location>
        <begin position="182"/>
        <end position="201"/>
    </location>
</feature>
<dbReference type="Proteomes" id="UP000190890">
    <property type="component" value="Unassembled WGS sequence"/>
</dbReference>
<keyword evidence="4 8" id="KW-0133">Cell shape</keyword>
<feature type="transmembrane region" description="Helical" evidence="8">
    <location>
        <begin position="345"/>
        <end position="366"/>
    </location>
</feature>
<dbReference type="InterPro" id="IPR051050">
    <property type="entry name" value="Lipid_II_flippase_MurJ/MviN"/>
</dbReference>
<evidence type="ECO:0000256" key="8">
    <source>
        <dbReference type="HAMAP-Rule" id="MF_02078"/>
    </source>
</evidence>
<feature type="transmembrane region" description="Helical" evidence="8">
    <location>
        <begin position="468"/>
        <end position="490"/>
    </location>
</feature>
<dbReference type="RefSeq" id="WP_077849021.1">
    <property type="nucleotide sequence ID" value="NZ_LZZM01000201.1"/>
</dbReference>
<evidence type="ECO:0000256" key="5">
    <source>
        <dbReference type="ARBA" id="ARBA00022984"/>
    </source>
</evidence>
<feature type="transmembrane region" description="Helical" evidence="8">
    <location>
        <begin position="403"/>
        <end position="423"/>
    </location>
</feature>
<evidence type="ECO:0000313" key="10">
    <source>
        <dbReference type="EMBL" id="OOM74342.1"/>
    </source>
</evidence>
<dbReference type="UniPathway" id="UPA00219"/>
<evidence type="ECO:0000256" key="9">
    <source>
        <dbReference type="PIRNR" id="PIRNR002869"/>
    </source>
</evidence>
<feature type="transmembrane region" description="Helical" evidence="8">
    <location>
        <begin position="222"/>
        <end position="243"/>
    </location>
</feature>
<comment type="caution">
    <text evidence="10">The sequence shown here is derived from an EMBL/GenBank/DDBJ whole genome shotgun (WGS) entry which is preliminary data.</text>
</comment>
<dbReference type="EMBL" id="LZZM01000201">
    <property type="protein sequence ID" value="OOM74342.1"/>
    <property type="molecule type" value="Genomic_DNA"/>
</dbReference>
<dbReference type="NCBIfam" id="TIGR01695">
    <property type="entry name" value="murJ_mviN"/>
    <property type="match status" value="1"/>
</dbReference>
<comment type="subcellular location">
    <subcellularLocation>
        <location evidence="1 8">Cell membrane</location>
        <topology evidence="1 8">Multi-pass membrane protein</topology>
    </subcellularLocation>
</comment>
<name>A0A1S8T9I8_9CLOT</name>
<keyword evidence="8 9" id="KW-0813">Transport</keyword>
<comment type="pathway">
    <text evidence="8">Cell wall biogenesis; peptidoglycan biosynthesis.</text>
</comment>
<dbReference type="InterPro" id="IPR004268">
    <property type="entry name" value="MurJ"/>
</dbReference>
<feature type="transmembrane region" description="Helical" evidence="8">
    <location>
        <begin position="47"/>
        <end position="68"/>
    </location>
</feature>
<accession>A0A1S8T9I8</accession>
<keyword evidence="7 8" id="KW-0472">Membrane</keyword>
<dbReference type="GO" id="GO:0034204">
    <property type="term" value="P:lipid translocation"/>
    <property type="evidence" value="ECO:0007669"/>
    <property type="project" value="TreeGrafter"/>
</dbReference>
<dbReference type="GO" id="GO:0005886">
    <property type="term" value="C:plasma membrane"/>
    <property type="evidence" value="ECO:0007669"/>
    <property type="project" value="UniProtKB-SubCell"/>
</dbReference>
<evidence type="ECO:0000256" key="4">
    <source>
        <dbReference type="ARBA" id="ARBA00022960"/>
    </source>
</evidence>
<feature type="transmembrane region" description="Helical" evidence="8">
    <location>
        <begin position="443"/>
        <end position="462"/>
    </location>
</feature>
<reference evidence="10 11" key="1">
    <citation type="submission" date="2016-05" db="EMBL/GenBank/DDBJ databases">
        <title>Microbial solvent formation.</title>
        <authorList>
            <person name="Poehlein A."/>
            <person name="Montoya Solano J.D."/>
            <person name="Flitsch S."/>
            <person name="Krabben P."/>
            <person name="Duerre P."/>
            <person name="Daniel R."/>
        </authorList>
    </citation>
    <scope>NUCLEOTIDE SEQUENCE [LARGE SCALE GENOMIC DNA]</scope>
    <source>
        <strain evidence="10 11">DSM 2619</strain>
    </source>
</reference>
<feature type="transmembrane region" description="Helical" evidence="8">
    <location>
        <begin position="128"/>
        <end position="149"/>
    </location>
</feature>
<dbReference type="STRING" id="29367.CLPUN_40470"/>
<dbReference type="CDD" id="cd13123">
    <property type="entry name" value="MATE_MurJ_like"/>
    <property type="match status" value="1"/>
</dbReference>
<evidence type="ECO:0000256" key="7">
    <source>
        <dbReference type="ARBA" id="ARBA00023136"/>
    </source>
</evidence>
<dbReference type="PRINTS" id="PR01806">
    <property type="entry name" value="VIRFACTRMVIN"/>
</dbReference>
<dbReference type="PIRSF" id="PIRSF002869">
    <property type="entry name" value="MviN"/>
    <property type="match status" value="1"/>
</dbReference>
<evidence type="ECO:0000256" key="1">
    <source>
        <dbReference type="ARBA" id="ARBA00004651"/>
    </source>
</evidence>
<dbReference type="HAMAP" id="MF_02078">
    <property type="entry name" value="MurJ_MviN"/>
    <property type="match status" value="1"/>
</dbReference>
<dbReference type="OrthoDB" id="9804143at2"/>
<keyword evidence="11" id="KW-1185">Reference proteome</keyword>
<dbReference type="AlphaFoldDB" id="A0A1S8T9I8"/>
<keyword evidence="5 8" id="KW-0573">Peptidoglycan synthesis</keyword>
<keyword evidence="8 9" id="KW-0961">Cell wall biogenesis/degradation</keyword>
<organism evidence="10 11">
    <name type="scientific">Clostridium puniceum</name>
    <dbReference type="NCBI Taxonomy" id="29367"/>
    <lineage>
        <taxon>Bacteria</taxon>
        <taxon>Bacillati</taxon>
        <taxon>Bacillota</taxon>
        <taxon>Clostridia</taxon>
        <taxon>Eubacteriales</taxon>
        <taxon>Clostridiaceae</taxon>
        <taxon>Clostridium</taxon>
    </lineage>
</organism>
<protein>
    <recommendedName>
        <fullName evidence="8">Probable lipid II flippase MurJ</fullName>
    </recommendedName>
</protein>
<comment type="similarity">
    <text evidence="8 9">Belongs to the MurJ/MviN family.</text>
</comment>
<dbReference type="GO" id="GO:0008360">
    <property type="term" value="P:regulation of cell shape"/>
    <property type="evidence" value="ECO:0007669"/>
    <property type="project" value="UniProtKB-UniRule"/>
</dbReference>
<dbReference type="GO" id="GO:0071555">
    <property type="term" value="P:cell wall organization"/>
    <property type="evidence" value="ECO:0007669"/>
    <property type="project" value="UniProtKB-UniRule"/>
</dbReference>
<keyword evidence="6 8" id="KW-1133">Transmembrane helix</keyword>
<sequence>MKKGSNLIKSTFIIMIVSIISRALGLIRDMLIGKSFGAGMYTDAYNIAVSVPETIFTLIGLAISTAFLPTLSKIKAKKGQNEMYDFANNVINILFIVSLFLFVLTSVFSKEIVYLFNPSEKTALTAIGLLRITLLNILFLSINACFTTLLQVNEDFVIPSILGLFFNLPMIIYLLLFKNYDIIGLTIANVIGNFFRVAVQVPSLITHGYRYKFAIKLKDERLKAIIILIIPVIIGAGANSLNMVVDKYIALKFPDGSVSALDYAQKLIVFVNTIITTSVTSIVYPLMANMRSNEDKIGFLNILKKSILYLALLLIPITIGVIIFNKDIIRIIYERGAFDENAVQITSFALFGYGFGIFFTGIRDILNSTLFSMGKTKVTTINGLIGVVINVAFSIILSRYIGIMGIALASVIAMIVTSVLLFISVIKIEKAFKIRDILKKIGLITMNSLIMGLVIIIMVSYLKEKINSLILLLLGTIVGIIIYLILCYILKIEEIVEIKSLILKKIKR</sequence>
<evidence type="ECO:0000256" key="2">
    <source>
        <dbReference type="ARBA" id="ARBA00022475"/>
    </source>
</evidence>
<gene>
    <name evidence="8 10" type="primary">murJ</name>
    <name evidence="10" type="ORF">CLPUN_40470</name>
</gene>
<feature type="transmembrane region" description="Helical" evidence="8">
    <location>
        <begin position="156"/>
        <end position="176"/>
    </location>
</feature>
<keyword evidence="3 8" id="KW-0812">Transmembrane</keyword>
<feature type="transmembrane region" description="Helical" evidence="8">
    <location>
        <begin position="7"/>
        <end position="27"/>
    </location>
</feature>
<dbReference type="PANTHER" id="PTHR47019">
    <property type="entry name" value="LIPID II FLIPPASE MURJ"/>
    <property type="match status" value="1"/>
</dbReference>
<evidence type="ECO:0000256" key="3">
    <source>
        <dbReference type="ARBA" id="ARBA00022692"/>
    </source>
</evidence>
<dbReference type="GO" id="GO:0015648">
    <property type="term" value="F:lipid-linked peptidoglycan transporter activity"/>
    <property type="evidence" value="ECO:0007669"/>
    <property type="project" value="UniProtKB-UniRule"/>
</dbReference>
<dbReference type="GO" id="GO:0009252">
    <property type="term" value="P:peptidoglycan biosynthetic process"/>
    <property type="evidence" value="ECO:0007669"/>
    <property type="project" value="UniProtKB-UniRule"/>
</dbReference>
<feature type="transmembrane region" description="Helical" evidence="8">
    <location>
        <begin position="263"/>
        <end position="286"/>
    </location>
</feature>